<sequence>MAYGTVKFFKPEKGWGAITSPDLPAGCDVWVHFSAIEMDGFRVLEAGDQVEFDYEAAQQDSFRFRVTRVRKV</sequence>
<comment type="subcellular location">
    <subcellularLocation>
        <location evidence="1">Cytoplasm</location>
    </subcellularLocation>
</comment>
<dbReference type="InterPro" id="IPR002059">
    <property type="entry name" value="CSP_DNA-bd"/>
</dbReference>
<keyword evidence="4" id="KW-0238">DNA-binding</keyword>
<dbReference type="GO" id="GO:0031054">
    <property type="term" value="P:pre-miRNA processing"/>
    <property type="evidence" value="ECO:0007669"/>
    <property type="project" value="TreeGrafter"/>
</dbReference>
<proteinExistence type="predicted"/>
<gene>
    <name evidence="4" type="ORF">CF165_27070</name>
</gene>
<dbReference type="EMBL" id="NMUL01000030">
    <property type="protein sequence ID" value="OXM64018.1"/>
    <property type="molecule type" value="Genomic_DNA"/>
</dbReference>
<dbReference type="PANTHER" id="PTHR46109:SF1">
    <property type="entry name" value="PROTEIN LIN-28 HOMOLOG"/>
    <property type="match status" value="1"/>
</dbReference>
<dbReference type="Gene3D" id="2.40.50.140">
    <property type="entry name" value="Nucleic acid-binding proteins"/>
    <property type="match status" value="1"/>
</dbReference>
<dbReference type="PROSITE" id="PS51857">
    <property type="entry name" value="CSD_2"/>
    <property type="match status" value="1"/>
</dbReference>
<dbReference type="PANTHER" id="PTHR46109">
    <property type="entry name" value="PROTEIN LIN-28"/>
    <property type="match status" value="1"/>
</dbReference>
<dbReference type="GO" id="GO:0003677">
    <property type="term" value="F:DNA binding"/>
    <property type="evidence" value="ECO:0007669"/>
    <property type="project" value="UniProtKB-KW"/>
</dbReference>
<dbReference type="GO" id="GO:0003729">
    <property type="term" value="F:mRNA binding"/>
    <property type="evidence" value="ECO:0007669"/>
    <property type="project" value="TreeGrafter"/>
</dbReference>
<dbReference type="SUPFAM" id="SSF50249">
    <property type="entry name" value="Nucleic acid-binding proteins"/>
    <property type="match status" value="1"/>
</dbReference>
<keyword evidence="5" id="KW-1185">Reference proteome</keyword>
<feature type="domain" description="CSD" evidence="3">
    <location>
        <begin position="1"/>
        <end position="71"/>
    </location>
</feature>
<evidence type="ECO:0000313" key="4">
    <source>
        <dbReference type="EMBL" id="OXM64018.1"/>
    </source>
</evidence>
<dbReference type="InterPro" id="IPR051373">
    <property type="entry name" value="Lin-28_RNA-binding"/>
</dbReference>
<name>A0A229SYH8_9PSEU</name>
<comment type="caution">
    <text evidence="4">The sequence shown here is derived from an EMBL/GenBank/DDBJ whole genome shotgun (WGS) entry which is preliminary data.</text>
</comment>
<dbReference type="GO" id="GO:0005737">
    <property type="term" value="C:cytoplasm"/>
    <property type="evidence" value="ECO:0007669"/>
    <property type="project" value="UniProtKB-SubCell"/>
</dbReference>
<dbReference type="PIRSF" id="PIRSF002599">
    <property type="entry name" value="Cold_shock_A"/>
    <property type="match status" value="1"/>
</dbReference>
<reference evidence="5" key="1">
    <citation type="submission" date="2017-07" db="EMBL/GenBank/DDBJ databases">
        <title>Comparative genome mining reveals phylogenetic distribution patterns of secondary metabolites in Amycolatopsis.</title>
        <authorList>
            <person name="Adamek M."/>
            <person name="Alanjary M."/>
            <person name="Sales-Ortells H."/>
            <person name="Goodfellow M."/>
            <person name="Bull A.T."/>
            <person name="Kalinowski J."/>
            <person name="Ziemert N."/>
        </authorList>
    </citation>
    <scope>NUCLEOTIDE SEQUENCE [LARGE SCALE GENOMIC DNA]</scope>
    <source>
        <strain evidence="5">H5</strain>
    </source>
</reference>
<keyword evidence="2" id="KW-0963">Cytoplasm</keyword>
<evidence type="ECO:0000256" key="1">
    <source>
        <dbReference type="ARBA" id="ARBA00004496"/>
    </source>
</evidence>
<evidence type="ECO:0000259" key="3">
    <source>
        <dbReference type="PROSITE" id="PS51857"/>
    </source>
</evidence>
<evidence type="ECO:0000256" key="2">
    <source>
        <dbReference type="ARBA" id="ARBA00022490"/>
    </source>
</evidence>
<protein>
    <submittedName>
        <fullName evidence="4">DNA-binding protein</fullName>
    </submittedName>
</protein>
<evidence type="ECO:0000313" key="5">
    <source>
        <dbReference type="Proteomes" id="UP000215199"/>
    </source>
</evidence>
<dbReference type="RefSeq" id="WP_093950387.1">
    <property type="nucleotide sequence ID" value="NZ_NMUL01000030.1"/>
</dbReference>
<dbReference type="InterPro" id="IPR012156">
    <property type="entry name" value="Cold_shock_CspA"/>
</dbReference>
<dbReference type="OrthoDB" id="5195005at2"/>
<organism evidence="4 5">
    <name type="scientific">Amycolatopsis vastitatis</name>
    <dbReference type="NCBI Taxonomy" id="1905142"/>
    <lineage>
        <taxon>Bacteria</taxon>
        <taxon>Bacillati</taxon>
        <taxon>Actinomycetota</taxon>
        <taxon>Actinomycetes</taxon>
        <taxon>Pseudonocardiales</taxon>
        <taxon>Pseudonocardiaceae</taxon>
        <taxon>Amycolatopsis</taxon>
    </lineage>
</organism>
<dbReference type="Pfam" id="PF00313">
    <property type="entry name" value="CSD"/>
    <property type="match status" value="1"/>
</dbReference>
<accession>A0A229SYH8</accession>
<dbReference type="Proteomes" id="UP000215199">
    <property type="component" value="Unassembled WGS sequence"/>
</dbReference>
<dbReference type="SMART" id="SM00357">
    <property type="entry name" value="CSP"/>
    <property type="match status" value="1"/>
</dbReference>
<dbReference type="InterPro" id="IPR011129">
    <property type="entry name" value="CSD"/>
</dbReference>
<dbReference type="AlphaFoldDB" id="A0A229SYH8"/>
<dbReference type="InterPro" id="IPR012340">
    <property type="entry name" value="NA-bd_OB-fold"/>
</dbReference>